<dbReference type="Proteomes" id="UP000287701">
    <property type="component" value="Chromosome"/>
</dbReference>
<evidence type="ECO:0000256" key="12">
    <source>
        <dbReference type="RuleBase" id="RU361205"/>
    </source>
</evidence>
<keyword evidence="9 12" id="KW-0460">Magnesium</keyword>
<comment type="pathway">
    <text evidence="3 12">Cofactor biosynthesis; tetrahydrofolate biosynthesis; 7,8-dihydrofolate from 2-amino-4-hydroxy-6-hydroxymethyl-7,8-dihydropteridine diphosphate and 4-aminobenzoate: step 1/2.</text>
</comment>
<dbReference type="EC" id="2.5.1.15" evidence="5 12"/>
<name>A0A3R5URK7_ORNRH</name>
<evidence type="ECO:0000256" key="7">
    <source>
        <dbReference type="ARBA" id="ARBA00022679"/>
    </source>
</evidence>
<dbReference type="InterPro" id="IPR000489">
    <property type="entry name" value="Pterin-binding_dom"/>
</dbReference>
<evidence type="ECO:0000256" key="11">
    <source>
        <dbReference type="ARBA" id="ARBA00030193"/>
    </source>
</evidence>
<evidence type="ECO:0000256" key="3">
    <source>
        <dbReference type="ARBA" id="ARBA00004763"/>
    </source>
</evidence>
<evidence type="ECO:0000256" key="10">
    <source>
        <dbReference type="ARBA" id="ARBA00022909"/>
    </source>
</evidence>
<proteinExistence type="inferred from homology"/>
<comment type="catalytic activity">
    <reaction evidence="1">
        <text>(7,8-dihydropterin-6-yl)methyl diphosphate + 4-aminobenzoate = 7,8-dihydropteroate + diphosphate</text>
        <dbReference type="Rhea" id="RHEA:19949"/>
        <dbReference type="ChEBI" id="CHEBI:17836"/>
        <dbReference type="ChEBI" id="CHEBI:17839"/>
        <dbReference type="ChEBI" id="CHEBI:33019"/>
        <dbReference type="ChEBI" id="CHEBI:72950"/>
        <dbReference type="EC" id="2.5.1.15"/>
    </reaction>
</comment>
<dbReference type="GO" id="GO:0005829">
    <property type="term" value="C:cytosol"/>
    <property type="evidence" value="ECO:0007669"/>
    <property type="project" value="TreeGrafter"/>
</dbReference>
<dbReference type="GO" id="GO:0046654">
    <property type="term" value="P:tetrahydrofolate biosynthetic process"/>
    <property type="evidence" value="ECO:0007669"/>
    <property type="project" value="UniProtKB-UniPathway"/>
</dbReference>
<gene>
    <name evidence="14" type="primary">folP</name>
    <name evidence="14" type="ORF">EQP59_04060</name>
</gene>
<dbReference type="PANTHER" id="PTHR20941">
    <property type="entry name" value="FOLATE SYNTHESIS PROTEINS"/>
    <property type="match status" value="1"/>
</dbReference>
<dbReference type="PANTHER" id="PTHR20941:SF1">
    <property type="entry name" value="FOLIC ACID SYNTHESIS PROTEIN FOL1"/>
    <property type="match status" value="1"/>
</dbReference>
<dbReference type="FunFam" id="3.20.20.20:FF:000006">
    <property type="entry name" value="Dihydropteroate synthase"/>
    <property type="match status" value="1"/>
</dbReference>
<sequence length="275" mass="30902">MTINCNGKLLSLDSPRVMGILNITPDSFSDGGRFNQLDVALRHTEEMLEQGASIIDIGGQSTRSDSTFLDAETELQRILPVIEKLVENFPDIIISVDTFWAKVAKASIQAGASIVNDISGGAIDDKMFETVAQLKVPYILMHMRGTPQTMTQNTEYDNIFEEVQLYFSQKIFELKRLGINDIIIDPGYGFAKKLHQNYELLRQQKDLLFGKYPILTGISRKSMIYKLLGIPVQESQNGTTALNMLALENNAKILRVHDVRAAIECIKIWEAYRLA</sequence>
<evidence type="ECO:0000259" key="13">
    <source>
        <dbReference type="PROSITE" id="PS50972"/>
    </source>
</evidence>
<keyword evidence="10 12" id="KW-0289">Folate biosynthesis</keyword>
<reference evidence="14 15" key="1">
    <citation type="submission" date="2019-01" db="EMBL/GenBank/DDBJ databases">
        <title>Whole Genome of Ornithobacterium rhinotracheale FARPER-174b.</title>
        <authorList>
            <person name="Tataje-Lavanda L.A."/>
            <person name="Montalvan A."/>
            <person name="Montesinos R."/>
            <person name="Zimic M."/>
            <person name="Fernandez-Sanchez M."/>
            <person name="Fernandez-Diaz M."/>
        </authorList>
    </citation>
    <scope>NUCLEOTIDE SEQUENCE [LARGE SCALE GENOMIC DNA]</scope>
    <source>
        <strain evidence="14 15">FARPER-174b</strain>
    </source>
</reference>
<evidence type="ECO:0000313" key="15">
    <source>
        <dbReference type="Proteomes" id="UP000287701"/>
    </source>
</evidence>
<feature type="domain" description="Pterin-binding" evidence="13">
    <location>
        <begin position="15"/>
        <end position="267"/>
    </location>
</feature>
<dbReference type="PROSITE" id="PS50972">
    <property type="entry name" value="PTERIN_BINDING"/>
    <property type="match status" value="1"/>
</dbReference>
<evidence type="ECO:0000256" key="6">
    <source>
        <dbReference type="ARBA" id="ARBA00016919"/>
    </source>
</evidence>
<dbReference type="PROSITE" id="PS00792">
    <property type="entry name" value="DHPS_1"/>
    <property type="match status" value="1"/>
</dbReference>
<dbReference type="Pfam" id="PF00809">
    <property type="entry name" value="Pterin_bind"/>
    <property type="match status" value="1"/>
</dbReference>
<protein>
    <recommendedName>
        <fullName evidence="6 12">Dihydropteroate synthase</fullName>
        <shortName evidence="12">DHPS</shortName>
        <ecNumber evidence="5 12">2.5.1.15</ecNumber>
    </recommendedName>
    <alternativeName>
        <fullName evidence="11 12">Dihydropteroate pyrophosphorylase</fullName>
    </alternativeName>
</protein>
<dbReference type="EMBL" id="CP035107">
    <property type="protein sequence ID" value="QAR30581.1"/>
    <property type="molecule type" value="Genomic_DNA"/>
</dbReference>
<dbReference type="GO" id="GO:0046872">
    <property type="term" value="F:metal ion binding"/>
    <property type="evidence" value="ECO:0007669"/>
    <property type="project" value="UniProtKB-KW"/>
</dbReference>
<dbReference type="RefSeq" id="WP_128501066.1">
    <property type="nucleotide sequence ID" value="NZ_CP035107.1"/>
</dbReference>
<evidence type="ECO:0000313" key="14">
    <source>
        <dbReference type="EMBL" id="QAR30581.1"/>
    </source>
</evidence>
<dbReference type="Gene3D" id="3.20.20.20">
    <property type="entry name" value="Dihydropteroate synthase-like"/>
    <property type="match status" value="1"/>
</dbReference>
<dbReference type="InterPro" id="IPR011005">
    <property type="entry name" value="Dihydropteroate_synth-like_sf"/>
</dbReference>
<dbReference type="GO" id="GO:0046656">
    <property type="term" value="P:folic acid biosynthetic process"/>
    <property type="evidence" value="ECO:0007669"/>
    <property type="project" value="UniProtKB-KW"/>
</dbReference>
<organism evidence="14 15">
    <name type="scientific">Ornithobacterium rhinotracheale</name>
    <dbReference type="NCBI Taxonomy" id="28251"/>
    <lineage>
        <taxon>Bacteria</taxon>
        <taxon>Pseudomonadati</taxon>
        <taxon>Bacteroidota</taxon>
        <taxon>Flavobacteriia</taxon>
        <taxon>Flavobacteriales</taxon>
        <taxon>Weeksellaceae</taxon>
        <taxon>Ornithobacterium</taxon>
    </lineage>
</organism>
<comment type="similarity">
    <text evidence="4 12">Belongs to the DHPS family.</text>
</comment>
<dbReference type="CDD" id="cd00739">
    <property type="entry name" value="DHPS"/>
    <property type="match status" value="1"/>
</dbReference>
<evidence type="ECO:0000256" key="8">
    <source>
        <dbReference type="ARBA" id="ARBA00022723"/>
    </source>
</evidence>
<dbReference type="InterPro" id="IPR006390">
    <property type="entry name" value="DHP_synth_dom"/>
</dbReference>
<keyword evidence="8 12" id="KW-0479">Metal-binding</keyword>
<evidence type="ECO:0000256" key="1">
    <source>
        <dbReference type="ARBA" id="ARBA00000012"/>
    </source>
</evidence>
<dbReference type="UniPathway" id="UPA00077">
    <property type="reaction ID" value="UER00156"/>
</dbReference>
<dbReference type="GO" id="GO:0004156">
    <property type="term" value="F:dihydropteroate synthase activity"/>
    <property type="evidence" value="ECO:0007669"/>
    <property type="project" value="UniProtKB-EC"/>
</dbReference>
<evidence type="ECO:0000256" key="9">
    <source>
        <dbReference type="ARBA" id="ARBA00022842"/>
    </source>
</evidence>
<keyword evidence="7 12" id="KW-0808">Transferase</keyword>
<dbReference type="SUPFAM" id="SSF51717">
    <property type="entry name" value="Dihydropteroate synthetase-like"/>
    <property type="match status" value="1"/>
</dbReference>
<evidence type="ECO:0000256" key="4">
    <source>
        <dbReference type="ARBA" id="ARBA00009503"/>
    </source>
</evidence>
<evidence type="ECO:0000256" key="2">
    <source>
        <dbReference type="ARBA" id="ARBA00001946"/>
    </source>
</evidence>
<comment type="cofactor">
    <cofactor evidence="2 12">
        <name>Mg(2+)</name>
        <dbReference type="ChEBI" id="CHEBI:18420"/>
    </cofactor>
</comment>
<dbReference type="InterPro" id="IPR045031">
    <property type="entry name" value="DHP_synth-like"/>
</dbReference>
<dbReference type="NCBIfam" id="TIGR01496">
    <property type="entry name" value="DHPS"/>
    <property type="match status" value="1"/>
</dbReference>
<dbReference type="AlphaFoldDB" id="A0A3R5URK7"/>
<evidence type="ECO:0000256" key="5">
    <source>
        <dbReference type="ARBA" id="ARBA00012458"/>
    </source>
</evidence>
<accession>A0A3R5URK7</accession>
<comment type="function">
    <text evidence="12">Catalyzes the condensation of para-aminobenzoate (pABA) with 6-hydroxymethyl-7,8-dihydropterin diphosphate (DHPt-PP) to form 7,8-dihydropteroate (H2Pte), the immediate precursor of folate derivatives.</text>
</comment>
<dbReference type="OrthoDB" id="9811744at2"/>